<accession>A0A1C7I757</accession>
<dbReference type="OrthoDB" id="9804819at2"/>
<dbReference type="InterPro" id="IPR003439">
    <property type="entry name" value="ABC_transporter-like_ATP-bd"/>
</dbReference>
<name>A0A1C7I757_9FIRM</name>
<dbReference type="SUPFAM" id="SSF52540">
    <property type="entry name" value="P-loop containing nucleoside triphosphate hydrolases"/>
    <property type="match status" value="1"/>
</dbReference>
<evidence type="ECO:0000256" key="3">
    <source>
        <dbReference type="ARBA" id="ARBA00022741"/>
    </source>
</evidence>
<organism evidence="6 7">
    <name type="scientific">Blautia pseudococcoides</name>
    <dbReference type="NCBI Taxonomy" id="1796616"/>
    <lineage>
        <taxon>Bacteria</taxon>
        <taxon>Bacillati</taxon>
        <taxon>Bacillota</taxon>
        <taxon>Clostridia</taxon>
        <taxon>Lachnospirales</taxon>
        <taxon>Lachnospiraceae</taxon>
        <taxon>Blautia</taxon>
    </lineage>
</organism>
<dbReference type="PROSITE" id="PS00211">
    <property type="entry name" value="ABC_TRANSPORTER_1"/>
    <property type="match status" value="1"/>
</dbReference>
<comment type="similarity">
    <text evidence="1">Belongs to the ABC transporter superfamily.</text>
</comment>
<keyword evidence="7" id="KW-1185">Reference proteome</keyword>
<dbReference type="InterPro" id="IPR027417">
    <property type="entry name" value="P-loop_NTPase"/>
</dbReference>
<keyword evidence="4" id="KW-0067">ATP-binding</keyword>
<dbReference type="SMART" id="SM00382">
    <property type="entry name" value="AAA"/>
    <property type="match status" value="1"/>
</dbReference>
<dbReference type="PANTHER" id="PTHR42711:SF5">
    <property type="entry name" value="ABC TRANSPORTER ATP-BINDING PROTEIN NATA"/>
    <property type="match status" value="1"/>
</dbReference>
<dbReference type="CDD" id="cd03230">
    <property type="entry name" value="ABC_DR_subfamily_A"/>
    <property type="match status" value="1"/>
</dbReference>
<dbReference type="GO" id="GO:0016887">
    <property type="term" value="F:ATP hydrolysis activity"/>
    <property type="evidence" value="ECO:0007669"/>
    <property type="project" value="InterPro"/>
</dbReference>
<keyword evidence="2" id="KW-0813">Transport</keyword>
<sequence length="244" mass="27358">MQEVIKVRQLTKSYGELTAVDNINLSAARGMVFGLLGANGAGKSTTIECILGTKKADQGVVRILGTDPLKDRKKLFEKVGVQFQESSYQEQITVAELCRVTASLYKKSADPFELLARFGIADKRKSLVKDLSGGQKQRLFIVLALIPNPEVVFLDELTTGLDAKARREVWKILSDLKEKGLTIFLTSHFMDEVEALCDCICILREGKIVFYGTVSEAVEKSPYEKFEDAYLWYTDEEEQNNENI</sequence>
<dbReference type="InterPro" id="IPR003593">
    <property type="entry name" value="AAA+_ATPase"/>
</dbReference>
<evidence type="ECO:0000256" key="4">
    <source>
        <dbReference type="ARBA" id="ARBA00022840"/>
    </source>
</evidence>
<reference evidence="6" key="1">
    <citation type="submission" date="2017-04" db="EMBL/GenBank/DDBJ databases">
        <title>Complete Genome Sequences of Twelve Strains of a Stable Defined Moderately Diverse Mouse Microbiota 2 (sDMDMm2).</title>
        <authorList>
            <person name="Uchimura Y."/>
            <person name="Wyss M."/>
            <person name="Brugiroux S."/>
            <person name="Limenitakis J.P."/>
            <person name="Stecher B."/>
            <person name="McCoy K.D."/>
            <person name="Macpherson A.J."/>
        </authorList>
    </citation>
    <scope>NUCLEOTIDE SEQUENCE</scope>
    <source>
        <strain evidence="6">YL58</strain>
    </source>
</reference>
<protein>
    <submittedName>
        <fullName evidence="6">ABC transporter</fullName>
    </submittedName>
</protein>
<dbReference type="Gene3D" id="3.40.50.300">
    <property type="entry name" value="P-loop containing nucleotide triphosphate hydrolases"/>
    <property type="match status" value="1"/>
</dbReference>
<evidence type="ECO:0000256" key="2">
    <source>
        <dbReference type="ARBA" id="ARBA00022448"/>
    </source>
</evidence>
<dbReference type="AlphaFoldDB" id="A0A1C7I757"/>
<dbReference type="PANTHER" id="PTHR42711">
    <property type="entry name" value="ABC TRANSPORTER ATP-BINDING PROTEIN"/>
    <property type="match status" value="1"/>
</dbReference>
<dbReference type="EMBL" id="CP015405">
    <property type="protein sequence ID" value="ANU75425.1"/>
    <property type="molecule type" value="Genomic_DNA"/>
</dbReference>
<dbReference type="RefSeq" id="WP_065541628.1">
    <property type="nucleotide sequence ID" value="NZ_CP015405.2"/>
</dbReference>
<gene>
    <name evidence="6" type="ORF">A4V09_06375</name>
</gene>
<dbReference type="STRING" id="1796616.A4V09_06375"/>
<evidence type="ECO:0000313" key="7">
    <source>
        <dbReference type="Proteomes" id="UP000092574"/>
    </source>
</evidence>
<dbReference type="PROSITE" id="PS50893">
    <property type="entry name" value="ABC_TRANSPORTER_2"/>
    <property type="match status" value="1"/>
</dbReference>
<evidence type="ECO:0000259" key="5">
    <source>
        <dbReference type="PROSITE" id="PS50893"/>
    </source>
</evidence>
<dbReference type="InterPro" id="IPR017871">
    <property type="entry name" value="ABC_transporter-like_CS"/>
</dbReference>
<dbReference type="KEGG" id="byl:A4V09_06375"/>
<evidence type="ECO:0000256" key="1">
    <source>
        <dbReference type="ARBA" id="ARBA00005417"/>
    </source>
</evidence>
<keyword evidence="3" id="KW-0547">Nucleotide-binding</keyword>
<dbReference type="GO" id="GO:0005524">
    <property type="term" value="F:ATP binding"/>
    <property type="evidence" value="ECO:0007669"/>
    <property type="project" value="UniProtKB-KW"/>
</dbReference>
<evidence type="ECO:0000313" key="6">
    <source>
        <dbReference type="EMBL" id="ANU75425.1"/>
    </source>
</evidence>
<dbReference type="Pfam" id="PF00005">
    <property type="entry name" value="ABC_tran"/>
    <property type="match status" value="1"/>
</dbReference>
<feature type="domain" description="ABC transporter" evidence="5">
    <location>
        <begin position="5"/>
        <end position="230"/>
    </location>
</feature>
<dbReference type="InterPro" id="IPR050763">
    <property type="entry name" value="ABC_transporter_ATP-binding"/>
</dbReference>
<proteinExistence type="inferred from homology"/>
<dbReference type="Proteomes" id="UP000092574">
    <property type="component" value="Chromosome"/>
</dbReference>